<accession>A0A9P7UXB0</accession>
<dbReference type="EMBL" id="CM032182">
    <property type="protein sequence ID" value="KAG7096370.1"/>
    <property type="molecule type" value="Genomic_DNA"/>
</dbReference>
<reference evidence="1" key="1">
    <citation type="journal article" date="2021" name="Genome Biol. Evol.">
        <title>The assembled and annotated genome of the fairy-ring fungus Marasmius oreades.</title>
        <authorList>
            <person name="Hiltunen M."/>
            <person name="Ament-Velasquez S.L."/>
            <person name="Johannesson H."/>
        </authorList>
    </citation>
    <scope>NUCLEOTIDE SEQUENCE</scope>
    <source>
        <strain evidence="1">03SP1</strain>
    </source>
</reference>
<gene>
    <name evidence="1" type="ORF">E1B28_003814</name>
</gene>
<protein>
    <submittedName>
        <fullName evidence="1">Uncharacterized protein</fullName>
    </submittedName>
</protein>
<proteinExistence type="predicted"/>
<dbReference type="Proteomes" id="UP001049176">
    <property type="component" value="Chromosome 2"/>
</dbReference>
<sequence length="112" mass="12583">MSQNPVVPNLEYMSLVRVQLKSDILTKLLAFAASRSPSRLQSEVTPVPGRSLKKIRVVPSVVKNASKFVLEAHMLEEIRLLERDGVKVVIENSTEEASSWPLRNVEGWDNLD</sequence>
<dbReference type="KEGG" id="more:E1B28_003814"/>
<name>A0A9P7UXB0_9AGAR</name>
<dbReference type="OrthoDB" id="10606053at2759"/>
<evidence type="ECO:0000313" key="1">
    <source>
        <dbReference type="EMBL" id="KAG7096370.1"/>
    </source>
</evidence>
<comment type="caution">
    <text evidence="1">The sequence shown here is derived from an EMBL/GenBank/DDBJ whole genome shotgun (WGS) entry which is preliminary data.</text>
</comment>
<dbReference type="AlphaFoldDB" id="A0A9P7UXB0"/>
<keyword evidence="2" id="KW-1185">Reference proteome</keyword>
<dbReference type="GeneID" id="66072890"/>
<organism evidence="1 2">
    <name type="scientific">Marasmius oreades</name>
    <name type="common">fairy-ring Marasmius</name>
    <dbReference type="NCBI Taxonomy" id="181124"/>
    <lineage>
        <taxon>Eukaryota</taxon>
        <taxon>Fungi</taxon>
        <taxon>Dikarya</taxon>
        <taxon>Basidiomycota</taxon>
        <taxon>Agaricomycotina</taxon>
        <taxon>Agaricomycetes</taxon>
        <taxon>Agaricomycetidae</taxon>
        <taxon>Agaricales</taxon>
        <taxon>Marasmiineae</taxon>
        <taxon>Marasmiaceae</taxon>
        <taxon>Marasmius</taxon>
    </lineage>
</organism>
<dbReference type="RefSeq" id="XP_043012840.1">
    <property type="nucleotide sequence ID" value="XM_043148248.1"/>
</dbReference>
<evidence type="ECO:0000313" key="2">
    <source>
        <dbReference type="Proteomes" id="UP001049176"/>
    </source>
</evidence>